<dbReference type="PANTHER" id="PTHR47642:SF5">
    <property type="entry name" value="ATP-DEPENDENT DNA HELICASE"/>
    <property type="match status" value="1"/>
</dbReference>
<gene>
    <name evidence="3" type="ORF">ARMGADRAFT_937795</name>
</gene>
<evidence type="ECO:0000256" key="1">
    <source>
        <dbReference type="RuleBase" id="RU363044"/>
    </source>
</evidence>
<keyword evidence="1" id="KW-0547">Nucleotide-binding</keyword>
<keyword evidence="1" id="KW-0234">DNA repair</keyword>
<evidence type="ECO:0000313" key="3">
    <source>
        <dbReference type="EMBL" id="PBK87946.1"/>
    </source>
</evidence>
<dbReference type="SUPFAM" id="SSF52540">
    <property type="entry name" value="P-loop containing nucleoside triphosphate hydrolases"/>
    <property type="match status" value="1"/>
</dbReference>
<dbReference type="EC" id="5.6.2.3" evidence="1"/>
<dbReference type="GO" id="GO:0043139">
    <property type="term" value="F:5'-3' DNA helicase activity"/>
    <property type="evidence" value="ECO:0007669"/>
    <property type="project" value="UniProtKB-EC"/>
</dbReference>
<dbReference type="GO" id="GO:0016887">
    <property type="term" value="F:ATP hydrolysis activity"/>
    <property type="evidence" value="ECO:0007669"/>
    <property type="project" value="RHEA"/>
</dbReference>
<accession>A0A2H3DKH4</accession>
<keyword evidence="1" id="KW-0227">DNA damage</keyword>
<dbReference type="Proteomes" id="UP000217790">
    <property type="component" value="Unassembled WGS sequence"/>
</dbReference>
<dbReference type="GO" id="GO:0000723">
    <property type="term" value="P:telomere maintenance"/>
    <property type="evidence" value="ECO:0007669"/>
    <property type="project" value="InterPro"/>
</dbReference>
<evidence type="ECO:0000313" key="4">
    <source>
        <dbReference type="Proteomes" id="UP000217790"/>
    </source>
</evidence>
<dbReference type="STRING" id="47427.A0A2H3DKH4"/>
<sequence length="160" mass="18066">MTYTPSIRQDIPAVNADKAVNIDRMIDKWTLNIEQSRAFRIIAEHSLEKKGRPLRMFLGGQGGTGKSHVINTLRAYFHERNQKRRFRLASYTGVAARNISGMTLHAALLLNHRGRRVNDDGNQSKSNRDLVSMWQGVDYLSIDEVSMVGTKLLVQISTAL</sequence>
<dbReference type="Gene3D" id="3.40.50.300">
    <property type="entry name" value="P-loop containing nucleotide triphosphate hydrolases"/>
    <property type="match status" value="1"/>
</dbReference>
<organism evidence="3 4">
    <name type="scientific">Armillaria gallica</name>
    <name type="common">Bulbous honey fungus</name>
    <name type="synonym">Armillaria bulbosa</name>
    <dbReference type="NCBI Taxonomy" id="47427"/>
    <lineage>
        <taxon>Eukaryota</taxon>
        <taxon>Fungi</taxon>
        <taxon>Dikarya</taxon>
        <taxon>Basidiomycota</taxon>
        <taxon>Agaricomycotina</taxon>
        <taxon>Agaricomycetes</taxon>
        <taxon>Agaricomycetidae</taxon>
        <taxon>Agaricales</taxon>
        <taxon>Marasmiineae</taxon>
        <taxon>Physalacriaceae</taxon>
        <taxon>Armillaria</taxon>
    </lineage>
</organism>
<keyword evidence="1" id="KW-0233">DNA recombination</keyword>
<dbReference type="EMBL" id="KZ293675">
    <property type="protein sequence ID" value="PBK87946.1"/>
    <property type="molecule type" value="Genomic_DNA"/>
</dbReference>
<dbReference type="AlphaFoldDB" id="A0A2H3DKH4"/>
<protein>
    <recommendedName>
        <fullName evidence="1">ATP-dependent DNA helicase</fullName>
        <ecNumber evidence="1">5.6.2.3</ecNumber>
    </recommendedName>
</protein>
<keyword evidence="4" id="KW-1185">Reference proteome</keyword>
<dbReference type="GO" id="GO:0006281">
    <property type="term" value="P:DNA repair"/>
    <property type="evidence" value="ECO:0007669"/>
    <property type="project" value="UniProtKB-KW"/>
</dbReference>
<comment type="cofactor">
    <cofactor evidence="1">
        <name>Mg(2+)</name>
        <dbReference type="ChEBI" id="CHEBI:18420"/>
    </cofactor>
</comment>
<dbReference type="InterPro" id="IPR051055">
    <property type="entry name" value="PIF1_helicase"/>
</dbReference>
<dbReference type="GO" id="GO:0005524">
    <property type="term" value="F:ATP binding"/>
    <property type="evidence" value="ECO:0007669"/>
    <property type="project" value="UniProtKB-KW"/>
</dbReference>
<feature type="non-terminal residue" evidence="3">
    <location>
        <position position="160"/>
    </location>
</feature>
<dbReference type="PANTHER" id="PTHR47642">
    <property type="entry name" value="ATP-DEPENDENT DNA HELICASE"/>
    <property type="match status" value="1"/>
</dbReference>
<dbReference type="Pfam" id="PF05970">
    <property type="entry name" value="PIF1"/>
    <property type="match status" value="1"/>
</dbReference>
<proteinExistence type="inferred from homology"/>
<evidence type="ECO:0000259" key="2">
    <source>
        <dbReference type="Pfam" id="PF05970"/>
    </source>
</evidence>
<keyword evidence="1" id="KW-0067">ATP-binding</keyword>
<name>A0A2H3DKH4_ARMGA</name>
<dbReference type="InterPro" id="IPR027417">
    <property type="entry name" value="P-loop_NTPase"/>
</dbReference>
<dbReference type="InterPro" id="IPR010285">
    <property type="entry name" value="DNA_helicase_pif1-like_DEAD"/>
</dbReference>
<keyword evidence="1" id="KW-0347">Helicase</keyword>
<keyword evidence="1" id="KW-0378">Hydrolase</keyword>
<dbReference type="InParanoid" id="A0A2H3DKH4"/>
<comment type="similarity">
    <text evidence="1">Belongs to the helicase family.</text>
</comment>
<comment type="catalytic activity">
    <reaction evidence="1">
        <text>ATP + H2O = ADP + phosphate + H(+)</text>
        <dbReference type="Rhea" id="RHEA:13065"/>
        <dbReference type="ChEBI" id="CHEBI:15377"/>
        <dbReference type="ChEBI" id="CHEBI:15378"/>
        <dbReference type="ChEBI" id="CHEBI:30616"/>
        <dbReference type="ChEBI" id="CHEBI:43474"/>
        <dbReference type="ChEBI" id="CHEBI:456216"/>
        <dbReference type="EC" id="5.6.2.3"/>
    </reaction>
</comment>
<dbReference type="GO" id="GO:0006310">
    <property type="term" value="P:DNA recombination"/>
    <property type="evidence" value="ECO:0007669"/>
    <property type="project" value="UniProtKB-KW"/>
</dbReference>
<feature type="domain" description="DNA helicase Pif1-like DEAD-box helicase" evidence="2">
    <location>
        <begin position="31"/>
        <end position="153"/>
    </location>
</feature>
<reference evidence="4" key="1">
    <citation type="journal article" date="2017" name="Nat. Ecol. Evol.">
        <title>Genome expansion and lineage-specific genetic innovations in the forest pathogenic fungi Armillaria.</title>
        <authorList>
            <person name="Sipos G."/>
            <person name="Prasanna A.N."/>
            <person name="Walter M.C."/>
            <person name="O'Connor E."/>
            <person name="Balint B."/>
            <person name="Krizsan K."/>
            <person name="Kiss B."/>
            <person name="Hess J."/>
            <person name="Varga T."/>
            <person name="Slot J."/>
            <person name="Riley R."/>
            <person name="Boka B."/>
            <person name="Rigling D."/>
            <person name="Barry K."/>
            <person name="Lee J."/>
            <person name="Mihaltcheva S."/>
            <person name="LaButti K."/>
            <person name="Lipzen A."/>
            <person name="Waldron R."/>
            <person name="Moloney N.M."/>
            <person name="Sperisen C."/>
            <person name="Kredics L."/>
            <person name="Vagvoelgyi C."/>
            <person name="Patrignani A."/>
            <person name="Fitzpatrick D."/>
            <person name="Nagy I."/>
            <person name="Doyle S."/>
            <person name="Anderson J.B."/>
            <person name="Grigoriev I.V."/>
            <person name="Gueldener U."/>
            <person name="Muensterkoetter M."/>
            <person name="Nagy L.G."/>
        </authorList>
    </citation>
    <scope>NUCLEOTIDE SEQUENCE [LARGE SCALE GENOMIC DNA]</scope>
    <source>
        <strain evidence="4">Ar21-2</strain>
    </source>
</reference>
<dbReference type="OrthoDB" id="432234at2759"/>